<protein>
    <submittedName>
        <fullName evidence="2">Uncharacterized protein</fullName>
    </submittedName>
</protein>
<name>A0AAE1A2J7_9GAST</name>
<evidence type="ECO:0000313" key="3">
    <source>
        <dbReference type="Proteomes" id="UP001283361"/>
    </source>
</evidence>
<keyword evidence="3" id="KW-1185">Reference proteome</keyword>
<accession>A0AAE1A2J7</accession>
<evidence type="ECO:0000313" key="2">
    <source>
        <dbReference type="EMBL" id="KAK3780158.1"/>
    </source>
</evidence>
<dbReference type="EMBL" id="JAWDGP010002758">
    <property type="protein sequence ID" value="KAK3780158.1"/>
    <property type="molecule type" value="Genomic_DNA"/>
</dbReference>
<dbReference type="Proteomes" id="UP001283361">
    <property type="component" value="Unassembled WGS sequence"/>
</dbReference>
<evidence type="ECO:0000256" key="1">
    <source>
        <dbReference type="SAM" id="MobiDB-lite"/>
    </source>
</evidence>
<comment type="caution">
    <text evidence="2">The sequence shown here is derived from an EMBL/GenBank/DDBJ whole genome shotgun (WGS) entry which is preliminary data.</text>
</comment>
<reference evidence="2" key="1">
    <citation type="journal article" date="2023" name="G3 (Bethesda)">
        <title>A reference genome for the long-term kleptoplast-retaining sea slug Elysia crispata morphotype clarki.</title>
        <authorList>
            <person name="Eastman K.E."/>
            <person name="Pendleton A.L."/>
            <person name="Shaikh M.A."/>
            <person name="Suttiyut T."/>
            <person name="Ogas R."/>
            <person name="Tomko P."/>
            <person name="Gavelis G."/>
            <person name="Widhalm J.R."/>
            <person name="Wisecaver J.H."/>
        </authorList>
    </citation>
    <scope>NUCLEOTIDE SEQUENCE</scope>
    <source>
        <strain evidence="2">ECLA1</strain>
    </source>
</reference>
<feature type="compositionally biased region" description="Polar residues" evidence="1">
    <location>
        <begin position="58"/>
        <end position="70"/>
    </location>
</feature>
<sequence length="85" mass="9196">MEQNNFYSMRPASGECCALSALAQGAPPCSPSLSKLVNVERMSGSDGPDNGYDGSFDAPNQPSKRGNFSIPRTTSCIRHSRYCEF</sequence>
<gene>
    <name evidence="2" type="ORF">RRG08_051636</name>
</gene>
<organism evidence="2 3">
    <name type="scientific">Elysia crispata</name>
    <name type="common">lettuce slug</name>
    <dbReference type="NCBI Taxonomy" id="231223"/>
    <lineage>
        <taxon>Eukaryota</taxon>
        <taxon>Metazoa</taxon>
        <taxon>Spiralia</taxon>
        <taxon>Lophotrochozoa</taxon>
        <taxon>Mollusca</taxon>
        <taxon>Gastropoda</taxon>
        <taxon>Heterobranchia</taxon>
        <taxon>Euthyneura</taxon>
        <taxon>Panpulmonata</taxon>
        <taxon>Sacoglossa</taxon>
        <taxon>Placobranchoidea</taxon>
        <taxon>Plakobranchidae</taxon>
        <taxon>Elysia</taxon>
    </lineage>
</organism>
<dbReference type="AlphaFoldDB" id="A0AAE1A2J7"/>
<feature type="region of interest" description="Disordered" evidence="1">
    <location>
        <begin position="40"/>
        <end position="70"/>
    </location>
</feature>
<proteinExistence type="predicted"/>